<dbReference type="RefSeq" id="WP_015273172.1">
    <property type="nucleotide sequence ID" value="NC_019907.1"/>
</dbReference>
<dbReference type="KEGG" id="lcc:B488_07530"/>
<feature type="binding site" evidence="9">
    <location>
        <begin position="256"/>
        <end position="257"/>
    </location>
    <ligand>
        <name>substrate</name>
    </ligand>
</feature>
<proteinExistence type="inferred from homology"/>
<dbReference type="GO" id="GO:0141153">
    <property type="term" value="F:glycerol-3-phosphate dehydrogenase (NADP+) activity"/>
    <property type="evidence" value="ECO:0007669"/>
    <property type="project" value="RHEA"/>
</dbReference>
<feature type="binding site" evidence="7">
    <location>
        <position position="278"/>
    </location>
    <ligand>
        <name>NADPH</name>
        <dbReference type="ChEBI" id="CHEBI:57783"/>
    </ligand>
</feature>
<dbReference type="Pfam" id="PF01210">
    <property type="entry name" value="NAD_Gly3P_dh_N"/>
    <property type="match status" value="1"/>
</dbReference>
<feature type="chain" id="PRO_5003941235" description="Glycerol-3-phosphate dehydrogenase [NAD(P)+]" evidence="13">
    <location>
        <begin position="21"/>
        <end position="329"/>
    </location>
</feature>
<feature type="binding site" evidence="7">
    <location>
        <position position="109"/>
    </location>
    <ligand>
        <name>sn-glycerol 3-phosphate</name>
        <dbReference type="ChEBI" id="CHEBI:57597"/>
    </ligand>
</feature>
<keyword evidence="7 10" id="KW-0520">NAD</keyword>
<dbReference type="InterPro" id="IPR008927">
    <property type="entry name" value="6-PGluconate_DH-like_C_sf"/>
</dbReference>
<evidence type="ECO:0000256" key="9">
    <source>
        <dbReference type="PIRSR" id="PIRSR000114-2"/>
    </source>
</evidence>
<evidence type="ECO:0000256" key="11">
    <source>
        <dbReference type="RuleBase" id="RU000437"/>
    </source>
</evidence>
<evidence type="ECO:0000256" key="8">
    <source>
        <dbReference type="PIRSR" id="PIRSR000114-1"/>
    </source>
</evidence>
<dbReference type="GO" id="GO:0141152">
    <property type="term" value="F:glycerol-3-phosphate dehydrogenase (NAD+) activity"/>
    <property type="evidence" value="ECO:0007669"/>
    <property type="project" value="RHEA"/>
</dbReference>
<feature type="binding site" evidence="7">
    <location>
        <position position="245"/>
    </location>
    <ligand>
        <name>sn-glycerol 3-phosphate</name>
        <dbReference type="ChEBI" id="CHEBI:57597"/>
    </ligand>
</feature>
<dbReference type="GO" id="GO:0051287">
    <property type="term" value="F:NAD binding"/>
    <property type="evidence" value="ECO:0007669"/>
    <property type="project" value="InterPro"/>
</dbReference>
<name>L0EV65_LIBCB</name>
<dbReference type="NCBIfam" id="NF000940">
    <property type="entry name" value="PRK00094.1-2"/>
    <property type="match status" value="1"/>
</dbReference>
<dbReference type="InterPro" id="IPR006168">
    <property type="entry name" value="G3P_DH_NAD-dep"/>
</dbReference>
<dbReference type="GO" id="GO:0005829">
    <property type="term" value="C:cytosol"/>
    <property type="evidence" value="ECO:0007669"/>
    <property type="project" value="TreeGrafter"/>
</dbReference>
<keyword evidence="6 7" id="KW-1208">Phospholipid metabolism</keyword>
<dbReference type="Gene3D" id="1.10.1040.10">
    <property type="entry name" value="N-(1-d-carboxylethyl)-l-norvaline Dehydrogenase, domain 2"/>
    <property type="match status" value="1"/>
</dbReference>
<organism evidence="16 17">
    <name type="scientific">Liberibacter crescens (strain BT-1)</name>
    <dbReference type="NCBI Taxonomy" id="1215343"/>
    <lineage>
        <taxon>Bacteria</taxon>
        <taxon>Pseudomonadati</taxon>
        <taxon>Pseudomonadota</taxon>
        <taxon>Alphaproteobacteria</taxon>
        <taxon>Hyphomicrobiales</taxon>
        <taxon>Rhizobiaceae</taxon>
        <taxon>Liberibacter</taxon>
    </lineage>
</organism>
<dbReference type="PIRSF" id="PIRSF000114">
    <property type="entry name" value="Glycerol-3-P_dh"/>
    <property type="match status" value="1"/>
</dbReference>
<evidence type="ECO:0000256" key="6">
    <source>
        <dbReference type="ARBA" id="ARBA00023264"/>
    </source>
</evidence>
<keyword evidence="3 7" id="KW-0560">Oxidoreductase</keyword>
<evidence type="ECO:0000256" key="5">
    <source>
        <dbReference type="ARBA" id="ARBA00023209"/>
    </source>
</evidence>
<comment type="function">
    <text evidence="7">Catalyzes the reduction of the glycolytic intermediate dihydroxyacetone phosphate (DHAP) to sn-glycerol 3-phosphate (G3P), the key precursor for phospholipid synthesis.</text>
</comment>
<evidence type="ECO:0000256" key="3">
    <source>
        <dbReference type="ARBA" id="ARBA00023002"/>
    </source>
</evidence>
<comment type="catalytic activity">
    <reaction evidence="7 12">
        <text>sn-glycerol 3-phosphate + NADP(+) = dihydroxyacetone phosphate + NADPH + H(+)</text>
        <dbReference type="Rhea" id="RHEA:11096"/>
        <dbReference type="ChEBI" id="CHEBI:15378"/>
        <dbReference type="ChEBI" id="CHEBI:57597"/>
        <dbReference type="ChEBI" id="CHEBI:57642"/>
        <dbReference type="ChEBI" id="CHEBI:57783"/>
        <dbReference type="ChEBI" id="CHEBI:58349"/>
        <dbReference type="EC" id="1.1.1.94"/>
    </reaction>
</comment>
<evidence type="ECO:0000256" key="2">
    <source>
        <dbReference type="ARBA" id="ARBA00022516"/>
    </source>
</evidence>
<keyword evidence="7" id="KW-0963">Cytoplasm</keyword>
<evidence type="ECO:0000256" key="12">
    <source>
        <dbReference type="RuleBase" id="RU000439"/>
    </source>
</evidence>
<reference evidence="16 17" key="1">
    <citation type="journal article" date="2012" name="Stand. Genomic Sci.">
        <title>Complete genome sequence of Liberibacter crescens BT-1.</title>
        <authorList>
            <person name="Leonard M.T."/>
            <person name="Fagen J.R."/>
            <person name="Davis-Richardson A.G."/>
            <person name="Davis M.J."/>
            <person name="Triplett E.W."/>
        </authorList>
    </citation>
    <scope>NUCLEOTIDE SEQUENCE [LARGE SCALE GENOMIC DNA]</scope>
    <source>
        <strain evidence="16 17">BT-1</strain>
    </source>
</reference>
<evidence type="ECO:0000259" key="14">
    <source>
        <dbReference type="Pfam" id="PF01210"/>
    </source>
</evidence>
<dbReference type="GO" id="GO:0005975">
    <property type="term" value="P:carbohydrate metabolic process"/>
    <property type="evidence" value="ECO:0007669"/>
    <property type="project" value="InterPro"/>
</dbReference>
<feature type="binding site" evidence="7">
    <location>
        <position position="256"/>
    </location>
    <ligand>
        <name>NADPH</name>
        <dbReference type="ChEBI" id="CHEBI:57783"/>
    </ligand>
</feature>
<feature type="binding site" evidence="7">
    <location>
        <position position="36"/>
    </location>
    <ligand>
        <name>NADPH</name>
        <dbReference type="ChEBI" id="CHEBI:57783"/>
    </ligand>
</feature>
<feature type="binding site" evidence="10">
    <location>
        <position position="256"/>
    </location>
    <ligand>
        <name>NAD(+)</name>
        <dbReference type="ChEBI" id="CHEBI:57540"/>
    </ligand>
</feature>
<dbReference type="Gene3D" id="3.40.50.720">
    <property type="entry name" value="NAD(P)-binding Rossmann-like Domain"/>
    <property type="match status" value="1"/>
</dbReference>
<evidence type="ECO:0000313" key="16">
    <source>
        <dbReference type="EMBL" id="AGA64745.1"/>
    </source>
</evidence>
<evidence type="ECO:0000256" key="1">
    <source>
        <dbReference type="ARBA" id="ARBA00011009"/>
    </source>
</evidence>
<comment type="catalytic activity">
    <reaction evidence="7">
        <text>sn-glycerol 3-phosphate + NAD(+) = dihydroxyacetone phosphate + NADH + H(+)</text>
        <dbReference type="Rhea" id="RHEA:11092"/>
        <dbReference type="ChEBI" id="CHEBI:15378"/>
        <dbReference type="ChEBI" id="CHEBI:57540"/>
        <dbReference type="ChEBI" id="CHEBI:57597"/>
        <dbReference type="ChEBI" id="CHEBI:57642"/>
        <dbReference type="ChEBI" id="CHEBI:57945"/>
        <dbReference type="EC" id="1.1.1.94"/>
    </reaction>
</comment>
<evidence type="ECO:0000256" key="13">
    <source>
        <dbReference type="SAM" id="SignalP"/>
    </source>
</evidence>
<keyword evidence="13" id="KW-0732">Signal</keyword>
<dbReference type="PANTHER" id="PTHR11728:SF1">
    <property type="entry name" value="GLYCEROL-3-PHOSPHATE DEHYDROGENASE [NAD(+)] 2, CHLOROPLASTIC"/>
    <property type="match status" value="1"/>
</dbReference>
<protein>
    <recommendedName>
        <fullName evidence="7">Glycerol-3-phosphate dehydrogenase [NAD(P)+]</fullName>
        <ecNumber evidence="7">1.1.1.94</ecNumber>
    </recommendedName>
    <alternativeName>
        <fullName evidence="7">NAD(P)(+)-dependent glycerol-3-phosphate dehydrogenase</fullName>
    </alternativeName>
    <alternativeName>
        <fullName evidence="7">NAD(P)H-dependent dihydroxyacetone-phosphate reductase</fullName>
    </alternativeName>
</protein>
<dbReference type="HOGENOM" id="CLU_033449_0_2_5"/>
<dbReference type="PATRIC" id="fig|1215343.11.peg.775"/>
<gene>
    <name evidence="7" type="primary">gpsA</name>
    <name evidence="16" type="ordered locus">B488_07530</name>
</gene>
<comment type="subcellular location">
    <subcellularLocation>
        <location evidence="7">Cytoplasm</location>
    </subcellularLocation>
</comment>
<dbReference type="PROSITE" id="PS00957">
    <property type="entry name" value="NAD_G3PDH"/>
    <property type="match status" value="1"/>
</dbReference>
<dbReference type="STRING" id="1215343.B488_07530"/>
<feature type="binding site" evidence="7">
    <location>
        <position position="192"/>
    </location>
    <ligand>
        <name>sn-glycerol 3-phosphate</name>
        <dbReference type="ChEBI" id="CHEBI:57597"/>
    </ligand>
</feature>
<feature type="binding site" evidence="7">
    <location>
        <position position="141"/>
    </location>
    <ligand>
        <name>NADPH</name>
        <dbReference type="ChEBI" id="CHEBI:57783"/>
    </ligand>
</feature>
<feature type="binding site" evidence="10">
    <location>
        <position position="141"/>
    </location>
    <ligand>
        <name>NAD(+)</name>
        <dbReference type="ChEBI" id="CHEBI:57540"/>
    </ligand>
</feature>
<feature type="binding site" evidence="7">
    <location>
        <position position="256"/>
    </location>
    <ligand>
        <name>sn-glycerol 3-phosphate</name>
        <dbReference type="ChEBI" id="CHEBI:57597"/>
    </ligand>
</feature>
<dbReference type="EC" id="1.1.1.94" evidence="7"/>
<sequence length="329" mass="34908">MKHHPFVCVIGAGAFGTALASVISSSGNASVVLLGRQKELILQLTKTRIHQKSLPGIVLSDSLGFSTDHEILQKADIVLFAMPSKDYSHAVDCYGPWIRNTADIIVCAKGFDHESGLLLSDILEKRLPSHSVSVLSGPGFASDIARELPVGMVLASENMEKSRSLCRLLSYSCFNLYPSDDRTGVQLAGALKNIIAIACGLIEGACLGESARALVISHGLAEISRLVRAAGGCPDTVHGLSGLGDLVLTATSHQSRNLRFGISLGKGFCPERNSGLLVEGVYAASLALKMAARFNIKMFMTEIISSLVEGSLSVDEALKALTTKIVSRE</sequence>
<dbReference type="PRINTS" id="PR00077">
    <property type="entry name" value="GPDHDRGNASE"/>
</dbReference>
<evidence type="ECO:0000313" key="17">
    <source>
        <dbReference type="Proteomes" id="UP000010799"/>
    </source>
</evidence>
<comment type="caution">
    <text evidence="7">Lacks conserved residue(s) required for the propagation of feature annotation.</text>
</comment>
<keyword evidence="4 7" id="KW-0443">Lipid metabolism</keyword>
<feature type="domain" description="Glycerol-3-phosphate dehydrogenase NAD-dependent N-terminal" evidence="14">
    <location>
        <begin position="7"/>
        <end position="160"/>
    </location>
</feature>
<comment type="similarity">
    <text evidence="1 7 11">Belongs to the NAD-dependent glycerol-3-phosphate dehydrogenase family.</text>
</comment>
<dbReference type="InterPro" id="IPR036291">
    <property type="entry name" value="NAD(P)-bd_dom_sf"/>
</dbReference>
<feature type="signal peptide" evidence="13">
    <location>
        <begin position="1"/>
        <end position="20"/>
    </location>
</feature>
<dbReference type="GO" id="GO:0046167">
    <property type="term" value="P:glycerol-3-phosphate biosynthetic process"/>
    <property type="evidence" value="ECO:0007669"/>
    <property type="project" value="UniProtKB-UniRule"/>
</dbReference>
<feature type="domain" description="Glycerol-3-phosphate dehydrogenase NAD-dependent C-terminal" evidence="15">
    <location>
        <begin position="181"/>
        <end position="318"/>
    </location>
</feature>
<dbReference type="GO" id="GO:0046168">
    <property type="term" value="P:glycerol-3-phosphate catabolic process"/>
    <property type="evidence" value="ECO:0007669"/>
    <property type="project" value="InterPro"/>
</dbReference>
<feature type="binding site" evidence="7">
    <location>
        <position position="137"/>
    </location>
    <ligand>
        <name>sn-glycerol 3-phosphate</name>
        <dbReference type="ChEBI" id="CHEBI:57597"/>
    </ligand>
</feature>
<dbReference type="InterPro" id="IPR013328">
    <property type="entry name" value="6PGD_dom2"/>
</dbReference>
<feature type="binding site" evidence="7">
    <location>
        <position position="255"/>
    </location>
    <ligand>
        <name>sn-glycerol 3-phosphate</name>
        <dbReference type="ChEBI" id="CHEBI:57597"/>
    </ligand>
</feature>
<dbReference type="InterPro" id="IPR006109">
    <property type="entry name" value="G3P_DH_NAD-dep_C"/>
</dbReference>
<keyword evidence="7" id="KW-0521">NADP</keyword>
<feature type="binding site" evidence="7">
    <location>
        <position position="279"/>
    </location>
    <ligand>
        <name>NADPH</name>
        <dbReference type="ChEBI" id="CHEBI:57783"/>
    </ligand>
</feature>
<dbReference type="SUPFAM" id="SSF48179">
    <property type="entry name" value="6-phosphogluconate dehydrogenase C-terminal domain-like"/>
    <property type="match status" value="1"/>
</dbReference>
<dbReference type="GO" id="GO:0008654">
    <property type="term" value="P:phospholipid biosynthetic process"/>
    <property type="evidence" value="ECO:0007669"/>
    <property type="project" value="UniProtKB-KW"/>
</dbReference>
<feature type="active site" description="Proton acceptor" evidence="7 8">
    <location>
        <position position="192"/>
    </location>
</feature>
<comment type="pathway">
    <text evidence="7">Membrane lipid metabolism; glycerophospholipid metabolism.</text>
</comment>
<keyword evidence="5 7" id="KW-0594">Phospholipid biosynthesis</keyword>
<dbReference type="eggNOG" id="COG0240">
    <property type="taxonomic scope" value="Bacteria"/>
</dbReference>
<feature type="binding site" evidence="7">
    <location>
        <position position="15"/>
    </location>
    <ligand>
        <name>NADPH</name>
        <dbReference type="ChEBI" id="CHEBI:57783"/>
    </ligand>
</feature>
<keyword evidence="17" id="KW-1185">Reference proteome</keyword>
<feature type="binding site" evidence="10">
    <location>
        <begin position="11"/>
        <end position="16"/>
    </location>
    <ligand>
        <name>NAD(+)</name>
        <dbReference type="ChEBI" id="CHEBI:57540"/>
    </ligand>
</feature>
<dbReference type="UniPathway" id="UPA00940"/>
<evidence type="ECO:0000256" key="10">
    <source>
        <dbReference type="PIRSR" id="PIRSR000114-3"/>
    </source>
</evidence>
<keyword evidence="7" id="KW-0547">Nucleotide-binding</keyword>
<dbReference type="HAMAP" id="MF_00394">
    <property type="entry name" value="NAD_Glyc3P_dehydrog"/>
    <property type="match status" value="1"/>
</dbReference>
<feature type="binding site" evidence="7">
    <location>
        <position position="257"/>
    </location>
    <ligand>
        <name>sn-glycerol 3-phosphate</name>
        <dbReference type="ChEBI" id="CHEBI:57597"/>
    </ligand>
</feature>
<dbReference type="SUPFAM" id="SSF51735">
    <property type="entry name" value="NAD(P)-binding Rossmann-fold domains"/>
    <property type="match status" value="1"/>
</dbReference>
<keyword evidence="2 7" id="KW-0444">Lipid biosynthesis</keyword>
<feature type="binding site" evidence="9">
    <location>
        <position position="109"/>
    </location>
    <ligand>
        <name>substrate</name>
    </ligand>
</feature>
<dbReference type="InterPro" id="IPR011128">
    <property type="entry name" value="G3P_DH_NAD-dep_N"/>
</dbReference>
<dbReference type="AlphaFoldDB" id="L0EV65"/>
<feature type="binding site" evidence="7">
    <location>
        <position position="109"/>
    </location>
    <ligand>
        <name>NADPH</name>
        <dbReference type="ChEBI" id="CHEBI:57783"/>
    </ligand>
</feature>
<evidence type="ECO:0000256" key="7">
    <source>
        <dbReference type="HAMAP-Rule" id="MF_00394"/>
    </source>
</evidence>
<dbReference type="Proteomes" id="UP000010799">
    <property type="component" value="Chromosome"/>
</dbReference>
<evidence type="ECO:0000259" key="15">
    <source>
        <dbReference type="Pfam" id="PF07479"/>
    </source>
</evidence>
<dbReference type="NCBIfam" id="NF000942">
    <property type="entry name" value="PRK00094.1-4"/>
    <property type="match status" value="1"/>
</dbReference>
<dbReference type="PANTHER" id="PTHR11728">
    <property type="entry name" value="GLYCEROL-3-PHOSPHATE DEHYDROGENASE"/>
    <property type="match status" value="1"/>
</dbReference>
<dbReference type="EMBL" id="CP003789">
    <property type="protein sequence ID" value="AGA64745.1"/>
    <property type="molecule type" value="Genomic_DNA"/>
</dbReference>
<dbReference type="GO" id="GO:0006650">
    <property type="term" value="P:glycerophospholipid metabolic process"/>
    <property type="evidence" value="ECO:0007669"/>
    <property type="project" value="UniProtKB-UniRule"/>
</dbReference>
<evidence type="ECO:0000256" key="4">
    <source>
        <dbReference type="ARBA" id="ARBA00023098"/>
    </source>
</evidence>
<dbReference type="Pfam" id="PF07479">
    <property type="entry name" value="NAD_Gly3P_dh_C"/>
    <property type="match status" value="1"/>
</dbReference>
<accession>L0EV65</accession>